<dbReference type="AlphaFoldDB" id="A0AAV4U550"/>
<proteinExistence type="predicted"/>
<protein>
    <submittedName>
        <fullName evidence="1">Uncharacterized protein</fullName>
    </submittedName>
</protein>
<gene>
    <name evidence="1" type="ORF">CDAR_496911</name>
</gene>
<dbReference type="EMBL" id="BPLQ01010723">
    <property type="protein sequence ID" value="GIY52919.1"/>
    <property type="molecule type" value="Genomic_DNA"/>
</dbReference>
<evidence type="ECO:0000313" key="1">
    <source>
        <dbReference type="EMBL" id="GIY52919.1"/>
    </source>
</evidence>
<organism evidence="1 2">
    <name type="scientific">Caerostris darwini</name>
    <dbReference type="NCBI Taxonomy" id="1538125"/>
    <lineage>
        <taxon>Eukaryota</taxon>
        <taxon>Metazoa</taxon>
        <taxon>Ecdysozoa</taxon>
        <taxon>Arthropoda</taxon>
        <taxon>Chelicerata</taxon>
        <taxon>Arachnida</taxon>
        <taxon>Araneae</taxon>
        <taxon>Araneomorphae</taxon>
        <taxon>Entelegynae</taxon>
        <taxon>Araneoidea</taxon>
        <taxon>Araneidae</taxon>
        <taxon>Caerostris</taxon>
    </lineage>
</organism>
<reference evidence="1 2" key="1">
    <citation type="submission" date="2021-06" db="EMBL/GenBank/DDBJ databases">
        <title>Caerostris darwini draft genome.</title>
        <authorList>
            <person name="Kono N."/>
            <person name="Arakawa K."/>
        </authorList>
    </citation>
    <scope>NUCLEOTIDE SEQUENCE [LARGE SCALE GENOMIC DNA]</scope>
</reference>
<keyword evidence="2" id="KW-1185">Reference proteome</keyword>
<comment type="caution">
    <text evidence="1">The sequence shown here is derived from an EMBL/GenBank/DDBJ whole genome shotgun (WGS) entry which is preliminary data.</text>
</comment>
<name>A0AAV4U550_9ARAC</name>
<accession>A0AAV4U550</accession>
<dbReference type="Proteomes" id="UP001054837">
    <property type="component" value="Unassembled WGS sequence"/>
</dbReference>
<sequence>MSFAARGARCWCFYRAALSRFLQERRKEGSQRRSVVFAESRRKLSAKHVKRLFVRWGCRRAVPGVRQSSSLAPPPTCRKTNGECPREVDPWCGLLLKCQRTRMGWSRFLALSKPRIFQSSY</sequence>
<evidence type="ECO:0000313" key="2">
    <source>
        <dbReference type="Proteomes" id="UP001054837"/>
    </source>
</evidence>